<dbReference type="AlphaFoldDB" id="A0A428NWC3"/>
<name>A0A428NWC3_9HYPO</name>
<dbReference type="Proteomes" id="UP000287972">
    <property type="component" value="Unassembled WGS sequence"/>
</dbReference>
<comment type="caution">
    <text evidence="2">The sequence shown here is derived from an EMBL/GenBank/DDBJ whole genome shotgun (WGS) entry which is preliminary data.</text>
</comment>
<feature type="region of interest" description="Disordered" evidence="1">
    <location>
        <begin position="337"/>
        <end position="390"/>
    </location>
</feature>
<evidence type="ECO:0000256" key="1">
    <source>
        <dbReference type="SAM" id="MobiDB-lite"/>
    </source>
</evidence>
<feature type="region of interest" description="Disordered" evidence="1">
    <location>
        <begin position="217"/>
        <end position="241"/>
    </location>
</feature>
<gene>
    <name evidence="2" type="ORF">CEP51_016143</name>
</gene>
<accession>A0A428NWC3</accession>
<organism evidence="2 3">
    <name type="scientific">Fusarium floridanum</name>
    <dbReference type="NCBI Taxonomy" id="1325733"/>
    <lineage>
        <taxon>Eukaryota</taxon>
        <taxon>Fungi</taxon>
        <taxon>Dikarya</taxon>
        <taxon>Ascomycota</taxon>
        <taxon>Pezizomycotina</taxon>
        <taxon>Sordariomycetes</taxon>
        <taxon>Hypocreomycetidae</taxon>
        <taxon>Hypocreales</taxon>
        <taxon>Nectriaceae</taxon>
        <taxon>Fusarium</taxon>
        <taxon>Fusarium solani species complex</taxon>
    </lineage>
</organism>
<keyword evidence="3" id="KW-1185">Reference proteome</keyword>
<protein>
    <submittedName>
        <fullName evidence="2">Uncharacterized protein</fullName>
    </submittedName>
</protein>
<feature type="compositionally biased region" description="Acidic residues" evidence="1">
    <location>
        <begin position="60"/>
        <end position="73"/>
    </location>
</feature>
<feature type="compositionally biased region" description="Basic residues" evidence="1">
    <location>
        <begin position="12"/>
        <end position="23"/>
    </location>
</feature>
<reference evidence="2 3" key="1">
    <citation type="submission" date="2017-06" db="EMBL/GenBank/DDBJ databases">
        <title>Comparative genomic analysis of Ambrosia Fusariam Clade fungi.</title>
        <authorList>
            <person name="Stajich J.E."/>
            <person name="Carrillo J."/>
            <person name="Kijimoto T."/>
            <person name="Eskalen A."/>
            <person name="O'Donnell K."/>
            <person name="Kasson M."/>
        </authorList>
    </citation>
    <scope>NUCLEOTIDE SEQUENCE [LARGE SCALE GENOMIC DNA]</scope>
    <source>
        <strain evidence="2 3">NRRL62606</strain>
    </source>
</reference>
<proteinExistence type="predicted"/>
<feature type="region of interest" description="Disordered" evidence="1">
    <location>
        <begin position="49"/>
        <end position="184"/>
    </location>
</feature>
<evidence type="ECO:0000313" key="3">
    <source>
        <dbReference type="Proteomes" id="UP000287972"/>
    </source>
</evidence>
<feature type="compositionally biased region" description="Basic and acidic residues" evidence="1">
    <location>
        <begin position="85"/>
        <end position="109"/>
    </location>
</feature>
<feature type="compositionally biased region" description="Basic and acidic residues" evidence="1">
    <location>
        <begin position="126"/>
        <end position="146"/>
    </location>
</feature>
<feature type="region of interest" description="Disordered" evidence="1">
    <location>
        <begin position="1"/>
        <end position="34"/>
    </location>
</feature>
<dbReference type="EMBL" id="NKCL01001027">
    <property type="protein sequence ID" value="RSL45052.1"/>
    <property type="molecule type" value="Genomic_DNA"/>
</dbReference>
<sequence>MAPSTKPVPSGQKRRAKMQKRLHTLQQKENADNKELITQLQEALKKKDEELASLTAEQMETLDVEMGDDDSGEPESPSVSDEDTAENKKGKKKATEDGKKKNKRSKEVIFDSIESQDASEDEEDGIFVKESEREPDSDSDSDHGFDDDSDYGSDADSGVFIDSDRDKALYTPPGTMPGKDVKSVGWSGGRSTRYINMYGKKSGARYRLEGLAFPLEYEDSRPENEQVSNPNNRYGDELSASGKPKYTRRHIRGIFGVAWKAAGPRVSRHDLECINPEFVDNWRDVPTYVLIAWDINGEIQKTWETRACLRKRWGKKDADIAIYEAAVEAEDRYVQVKTGRRPAKSRSPSVGLAQGHVRKQREKSLGTNRLSPSRSARMTRTSRSPQRGTKALEELRQEFLSNYLELLGVEDFTDLDTSERRDCVNAWKEEKALQFPA</sequence>
<feature type="compositionally biased region" description="Low complexity" evidence="1">
    <location>
        <begin position="371"/>
        <end position="385"/>
    </location>
</feature>
<evidence type="ECO:0000313" key="2">
    <source>
        <dbReference type="EMBL" id="RSL45052.1"/>
    </source>
</evidence>